<gene>
    <name evidence="2" type="ORF">MtrunA17_Chr5g0394831</name>
</gene>
<dbReference type="Proteomes" id="UP000265566">
    <property type="component" value="Chromosome 5"/>
</dbReference>
<dbReference type="EMBL" id="PSQE01000005">
    <property type="protein sequence ID" value="RHN53340.1"/>
    <property type="molecule type" value="Genomic_DNA"/>
</dbReference>
<evidence type="ECO:0000313" key="2">
    <source>
        <dbReference type="EMBL" id="RHN53340.1"/>
    </source>
</evidence>
<reference evidence="2" key="1">
    <citation type="journal article" date="2018" name="Nat. Plants">
        <title>Whole-genome landscape of Medicago truncatula symbiotic genes.</title>
        <authorList>
            <person name="Pecrix Y."/>
            <person name="Gamas P."/>
            <person name="Carrere S."/>
        </authorList>
    </citation>
    <scope>NUCLEOTIDE SEQUENCE</scope>
    <source>
        <tissue evidence="2">Leaves</tissue>
    </source>
</reference>
<proteinExistence type="predicted"/>
<feature type="signal peptide" evidence="1">
    <location>
        <begin position="1"/>
        <end position="18"/>
    </location>
</feature>
<protein>
    <recommendedName>
        <fullName evidence="3">Secreted protein</fullName>
    </recommendedName>
</protein>
<dbReference type="AlphaFoldDB" id="A0A396HJ33"/>
<evidence type="ECO:0000256" key="1">
    <source>
        <dbReference type="SAM" id="SignalP"/>
    </source>
</evidence>
<sequence>MRILMLMFLYVFFSYFSAGTMQSQCYGPTPMSERTCNAIAHVTINNYKHKSRHHFPLIVTIYKLLTSI</sequence>
<comment type="caution">
    <text evidence="2">The sequence shown here is derived from an EMBL/GenBank/DDBJ whole genome shotgun (WGS) entry which is preliminary data.</text>
</comment>
<accession>A0A396HJ33</accession>
<keyword evidence="1" id="KW-0732">Signal</keyword>
<organism evidence="2">
    <name type="scientific">Medicago truncatula</name>
    <name type="common">Barrel medic</name>
    <name type="synonym">Medicago tribuloides</name>
    <dbReference type="NCBI Taxonomy" id="3880"/>
    <lineage>
        <taxon>Eukaryota</taxon>
        <taxon>Viridiplantae</taxon>
        <taxon>Streptophyta</taxon>
        <taxon>Embryophyta</taxon>
        <taxon>Tracheophyta</taxon>
        <taxon>Spermatophyta</taxon>
        <taxon>Magnoliopsida</taxon>
        <taxon>eudicotyledons</taxon>
        <taxon>Gunneridae</taxon>
        <taxon>Pentapetalae</taxon>
        <taxon>rosids</taxon>
        <taxon>fabids</taxon>
        <taxon>Fabales</taxon>
        <taxon>Fabaceae</taxon>
        <taxon>Papilionoideae</taxon>
        <taxon>50 kb inversion clade</taxon>
        <taxon>NPAAA clade</taxon>
        <taxon>Hologalegina</taxon>
        <taxon>IRL clade</taxon>
        <taxon>Trifolieae</taxon>
        <taxon>Medicago</taxon>
    </lineage>
</organism>
<feature type="chain" id="PRO_5017273812" description="Secreted protein" evidence="1">
    <location>
        <begin position="19"/>
        <end position="68"/>
    </location>
</feature>
<dbReference type="Gramene" id="rna28238">
    <property type="protein sequence ID" value="RHN53340.1"/>
    <property type="gene ID" value="gene28238"/>
</dbReference>
<evidence type="ECO:0008006" key="3">
    <source>
        <dbReference type="Google" id="ProtNLM"/>
    </source>
</evidence>
<name>A0A396HJ33_MEDTR</name>